<organism evidence="1 2">
    <name type="scientific">Bradyrhizobium macuxiense</name>
    <dbReference type="NCBI Taxonomy" id="1755647"/>
    <lineage>
        <taxon>Bacteria</taxon>
        <taxon>Pseudomonadati</taxon>
        <taxon>Pseudomonadota</taxon>
        <taxon>Alphaproteobacteria</taxon>
        <taxon>Hyphomicrobiales</taxon>
        <taxon>Nitrobacteraceae</taxon>
        <taxon>Bradyrhizobium</taxon>
    </lineage>
</organism>
<keyword evidence="2" id="KW-1185">Reference proteome</keyword>
<dbReference type="AlphaFoldDB" id="A0A109JTB2"/>
<sequence length="77" mass="8686">MNDPSWKIVVVDRIVEICDLLARRLNRRGFASSAQAQGSVRELSLISQGKGRSKGCFGVPSYESWRRNMLLFAQLSE</sequence>
<proteinExistence type="predicted"/>
<dbReference type="EMBL" id="LNCU01000070">
    <property type="protein sequence ID" value="KWV54684.1"/>
    <property type="molecule type" value="Genomic_DNA"/>
</dbReference>
<protein>
    <submittedName>
        <fullName evidence="1">Uncharacterized protein</fullName>
    </submittedName>
</protein>
<name>A0A109JTB2_9BRAD</name>
<evidence type="ECO:0000313" key="1">
    <source>
        <dbReference type="EMBL" id="KWV54684.1"/>
    </source>
</evidence>
<gene>
    <name evidence="1" type="ORF">AS156_06870</name>
</gene>
<dbReference type="Proteomes" id="UP000057737">
    <property type="component" value="Unassembled WGS sequence"/>
</dbReference>
<dbReference type="RefSeq" id="WP_066507812.1">
    <property type="nucleotide sequence ID" value="NZ_LNCU01000070.1"/>
</dbReference>
<accession>A0A109JTB2</accession>
<evidence type="ECO:0000313" key="2">
    <source>
        <dbReference type="Proteomes" id="UP000057737"/>
    </source>
</evidence>
<comment type="caution">
    <text evidence="1">The sequence shown here is derived from an EMBL/GenBank/DDBJ whole genome shotgun (WGS) entry which is preliminary data.</text>
</comment>
<dbReference type="OrthoDB" id="9999337at2"/>
<reference evidence="1 2" key="1">
    <citation type="submission" date="2015-11" db="EMBL/GenBank/DDBJ databases">
        <title>Draft Genome Sequence of the Strain BR 10303 (Bradyrhizobium sp.) isolated from nodules of Centrolobium paraense.</title>
        <authorList>
            <person name="Zelli J.E."/>
            <person name="Simoes-Araujo J.L."/>
            <person name="Barauna A.C."/>
            <person name="Silva K."/>
        </authorList>
    </citation>
    <scope>NUCLEOTIDE SEQUENCE [LARGE SCALE GENOMIC DNA]</scope>
    <source>
        <strain evidence="1 2">BR 10303</strain>
    </source>
</reference>